<dbReference type="Gene3D" id="3.40.630.30">
    <property type="match status" value="1"/>
</dbReference>
<evidence type="ECO:0000313" key="2">
    <source>
        <dbReference type="Proteomes" id="UP000651452"/>
    </source>
</evidence>
<dbReference type="EMBL" id="RZGK01000018">
    <property type="protein sequence ID" value="KAF9692356.1"/>
    <property type="molecule type" value="Genomic_DNA"/>
</dbReference>
<dbReference type="AlphaFoldDB" id="A0A8H7IVK8"/>
<evidence type="ECO:0000313" key="1">
    <source>
        <dbReference type="EMBL" id="KAF9692356.1"/>
    </source>
</evidence>
<reference evidence="1" key="1">
    <citation type="submission" date="2018-12" db="EMBL/GenBank/DDBJ databases">
        <authorList>
            <person name="Syme R.A."/>
            <person name="Farfan-Caceres L."/>
            <person name="Lichtenzveig J."/>
        </authorList>
    </citation>
    <scope>NUCLEOTIDE SEQUENCE</scope>
    <source>
        <strain evidence="1">Al4</strain>
    </source>
</reference>
<name>A0A8H7IVK8_9PLEO</name>
<dbReference type="SUPFAM" id="SSF55729">
    <property type="entry name" value="Acyl-CoA N-acyltransferases (Nat)"/>
    <property type="match status" value="1"/>
</dbReference>
<comment type="caution">
    <text evidence="1">The sequence shown here is derived from an EMBL/GenBank/DDBJ whole genome shotgun (WGS) entry which is preliminary data.</text>
</comment>
<gene>
    <name evidence="1" type="ORF">EKO04_009441</name>
</gene>
<organism evidence="1 2">
    <name type="scientific">Ascochyta lentis</name>
    <dbReference type="NCBI Taxonomy" id="205686"/>
    <lineage>
        <taxon>Eukaryota</taxon>
        <taxon>Fungi</taxon>
        <taxon>Dikarya</taxon>
        <taxon>Ascomycota</taxon>
        <taxon>Pezizomycotina</taxon>
        <taxon>Dothideomycetes</taxon>
        <taxon>Pleosporomycetidae</taxon>
        <taxon>Pleosporales</taxon>
        <taxon>Pleosporineae</taxon>
        <taxon>Didymellaceae</taxon>
        <taxon>Ascochyta</taxon>
    </lineage>
</organism>
<sequence>MDLQPDSRPTPRIHHASAIRADPALAASITAFVNEGYRYLSPTNRNRWEPDLSDRLSSPESIHQALGDDGLFAVLYNLDVQRPIACAATKRWDTDLEGYAEKGESGWEIKMVTTHVDWMKRGLAGQCVDALIDELARQENSKRGGDIAGLHGPLDIWIQAVECLNGAFWLKQGGRVVRSYDKPVGHWGSKYGYRLLVLLRQIDVDERMSKLR</sequence>
<reference evidence="1" key="2">
    <citation type="submission" date="2020-09" db="EMBL/GenBank/DDBJ databases">
        <title>Reference genome assembly for Australian Ascochyta lentis isolate Al4.</title>
        <authorList>
            <person name="Lee R.C."/>
            <person name="Farfan-Caceres L.M."/>
            <person name="Debler J.W."/>
            <person name="Williams A.H."/>
            <person name="Henares B.M."/>
        </authorList>
    </citation>
    <scope>NUCLEOTIDE SEQUENCE</scope>
    <source>
        <strain evidence="1">Al4</strain>
    </source>
</reference>
<proteinExistence type="predicted"/>
<protein>
    <submittedName>
        <fullName evidence="1">Uncharacterized protein</fullName>
    </submittedName>
</protein>
<dbReference type="InterPro" id="IPR016181">
    <property type="entry name" value="Acyl_CoA_acyltransferase"/>
</dbReference>
<keyword evidence="2" id="KW-1185">Reference proteome</keyword>
<accession>A0A8H7IVK8</accession>
<dbReference type="Proteomes" id="UP000651452">
    <property type="component" value="Unassembled WGS sequence"/>
</dbReference>
<dbReference type="OrthoDB" id="3794209at2759"/>